<reference evidence="1 2" key="1">
    <citation type="journal article" date="2020" name="Phytopathology">
        <title>Genome Sequence Resources of Colletotrichum truncatum, C. plurivorum, C. musicola, and C. sojae: Four Species Pathogenic to Soybean (Glycine max).</title>
        <authorList>
            <person name="Rogerio F."/>
            <person name="Boufleur T.R."/>
            <person name="Ciampi-Guillardi M."/>
            <person name="Sukno S.A."/>
            <person name="Thon M.R."/>
            <person name="Massola Junior N.S."/>
            <person name="Baroncelli R."/>
        </authorList>
    </citation>
    <scope>NUCLEOTIDE SEQUENCE [LARGE SCALE GENOMIC DNA]</scope>
    <source>
        <strain evidence="1 2">CMES1059</strain>
    </source>
</reference>
<sequence length="583" mass="65741">MLTLDFSETHALLEARSFVFVFNHASFLYSAMFSEEKRQVVRSPNLADYAWSRPHGLIERPGEYPGEPEAWVYCDKFSYEEGENVSLKVHTNAEKFDIEVIRDGLKPCTVFTRKDLPGKQQDTPADAYAVGCGWAEALSIHLNKGSWESAFYLVIIRIKDFRGAVFEREGFFIIKSKDRATTAGESADFVLVHATSTMLAYNDWGGANHYRGIPDGYQNDEPSPLSSTQRPIARGMLRIPKNAPREANGAMDVKHGATPRYPSLEYSWYFRYSRHYADAGWATYERPFVVWAEANGYKVHHLTQSDLHAEPDCLSGYRCAVSMGHDEYWSWEQRDTLDAFVDNGGKFARFGGNFIWQVRFDEEMQTQYCYRVPQADPITEADPTRATTMWDWTKINRPGAQSVGLTGVMGCYTRYGMATPRSSGGFQVYRPHHWALEGTELRYGDSFGKDPINIASFEVDGCDYTFRKGLPYPTGQDGTPENLEIIAMCPAVFGETDVSGGKEPIGGPLRDVVGLLAACYEDIDMPEYLKDREYGSGMVASFSRNKGQVFCAGSCEWVAGLIYRDVFTEMITKNVLDKFTSTQ</sequence>
<protein>
    <submittedName>
        <fullName evidence="1">Uncharacterized protein</fullName>
    </submittedName>
</protein>
<dbReference type="EMBL" id="VUJX02000008">
    <property type="protein sequence ID" value="KAL0933308.1"/>
    <property type="molecule type" value="Genomic_DNA"/>
</dbReference>
<name>A0ACC3YN28_COLTU</name>
<evidence type="ECO:0000313" key="2">
    <source>
        <dbReference type="Proteomes" id="UP000805649"/>
    </source>
</evidence>
<comment type="caution">
    <text evidence="1">The sequence shown here is derived from an EMBL/GenBank/DDBJ whole genome shotgun (WGS) entry which is preliminary data.</text>
</comment>
<evidence type="ECO:0000313" key="1">
    <source>
        <dbReference type="EMBL" id="KAL0933308.1"/>
    </source>
</evidence>
<proteinExistence type="predicted"/>
<keyword evidence="2" id="KW-1185">Reference proteome</keyword>
<organism evidence="1 2">
    <name type="scientific">Colletotrichum truncatum</name>
    <name type="common">Anthracnose fungus</name>
    <name type="synonym">Colletotrichum capsici</name>
    <dbReference type="NCBI Taxonomy" id="5467"/>
    <lineage>
        <taxon>Eukaryota</taxon>
        <taxon>Fungi</taxon>
        <taxon>Dikarya</taxon>
        <taxon>Ascomycota</taxon>
        <taxon>Pezizomycotina</taxon>
        <taxon>Sordariomycetes</taxon>
        <taxon>Hypocreomycetidae</taxon>
        <taxon>Glomerellales</taxon>
        <taxon>Glomerellaceae</taxon>
        <taxon>Colletotrichum</taxon>
        <taxon>Colletotrichum truncatum species complex</taxon>
    </lineage>
</organism>
<gene>
    <name evidence="1" type="ORF">CTRU02_212271</name>
</gene>
<accession>A0ACC3YN28</accession>
<dbReference type="Proteomes" id="UP000805649">
    <property type="component" value="Unassembled WGS sequence"/>
</dbReference>